<evidence type="ECO:0000313" key="4">
    <source>
        <dbReference type="EMBL" id="CAF1393481.1"/>
    </source>
</evidence>
<dbReference type="PANTHER" id="PTHR45702:SF2">
    <property type="entry name" value="KUZBANIAN, ISOFORM A"/>
    <property type="match status" value="1"/>
</dbReference>
<dbReference type="Proteomes" id="UP000677228">
    <property type="component" value="Unassembled WGS sequence"/>
</dbReference>
<dbReference type="GO" id="GO:0006509">
    <property type="term" value="P:membrane protein ectodomain proteolysis"/>
    <property type="evidence" value="ECO:0007669"/>
    <property type="project" value="TreeGrafter"/>
</dbReference>
<evidence type="ECO:0000313" key="5">
    <source>
        <dbReference type="EMBL" id="CAF4200965.1"/>
    </source>
</evidence>
<dbReference type="GO" id="GO:0005886">
    <property type="term" value="C:plasma membrane"/>
    <property type="evidence" value="ECO:0007669"/>
    <property type="project" value="TreeGrafter"/>
</dbReference>
<keyword evidence="2" id="KW-1133">Transmembrane helix</keyword>
<dbReference type="InterPro" id="IPR051489">
    <property type="entry name" value="ADAM_Metalloproteinase"/>
</dbReference>
<feature type="transmembrane region" description="Helical" evidence="2">
    <location>
        <begin position="91"/>
        <end position="113"/>
    </location>
</feature>
<evidence type="ECO:0000256" key="3">
    <source>
        <dbReference type="SAM" id="SignalP"/>
    </source>
</evidence>
<name>A0A8S2F8Q7_9BILA</name>
<sequence length="163" mass="17830">MAAKVFLLFFSARTNTCVDTLTLGMRNNATIGGLGYKHRSGHVCAGTTGSCDVFEKCRAVDADGPLTRLKNTLLNEENIRTFTQSVKEYSWAFSLGLLGVSLLMSIFIKICIVHTPSSNSRRKPAKTLSIKRARARTNAFVSSPPSPMSNGEHLNLQSRSFVT</sequence>
<dbReference type="EMBL" id="CAJOBA010047416">
    <property type="protein sequence ID" value="CAF4200965.1"/>
    <property type="molecule type" value="Genomic_DNA"/>
</dbReference>
<keyword evidence="3" id="KW-0732">Signal</keyword>
<protein>
    <submittedName>
        <fullName evidence="4">Uncharacterized protein</fullName>
    </submittedName>
</protein>
<dbReference type="PANTHER" id="PTHR45702">
    <property type="entry name" value="ADAM10/ADAM17 METALLOPEPTIDASE FAMILY MEMBER"/>
    <property type="match status" value="1"/>
</dbReference>
<feature type="signal peptide" evidence="3">
    <location>
        <begin position="1"/>
        <end position="17"/>
    </location>
</feature>
<evidence type="ECO:0000313" key="6">
    <source>
        <dbReference type="Proteomes" id="UP000677228"/>
    </source>
</evidence>
<evidence type="ECO:0000256" key="2">
    <source>
        <dbReference type="SAM" id="Phobius"/>
    </source>
</evidence>
<feature type="region of interest" description="Disordered" evidence="1">
    <location>
        <begin position="140"/>
        <end position="163"/>
    </location>
</feature>
<dbReference type="GO" id="GO:0007219">
    <property type="term" value="P:Notch signaling pathway"/>
    <property type="evidence" value="ECO:0007669"/>
    <property type="project" value="TreeGrafter"/>
</dbReference>
<keyword evidence="2" id="KW-0812">Transmembrane</keyword>
<gene>
    <name evidence="4" type="ORF">OVA965_LOCUS32690</name>
    <name evidence="5" type="ORF">TMI583_LOCUS33554</name>
</gene>
<organism evidence="4 6">
    <name type="scientific">Didymodactylos carnosus</name>
    <dbReference type="NCBI Taxonomy" id="1234261"/>
    <lineage>
        <taxon>Eukaryota</taxon>
        <taxon>Metazoa</taxon>
        <taxon>Spiralia</taxon>
        <taxon>Gnathifera</taxon>
        <taxon>Rotifera</taxon>
        <taxon>Eurotatoria</taxon>
        <taxon>Bdelloidea</taxon>
        <taxon>Philodinida</taxon>
        <taxon>Philodinidae</taxon>
        <taxon>Didymodactylos</taxon>
    </lineage>
</organism>
<dbReference type="Proteomes" id="UP000682733">
    <property type="component" value="Unassembled WGS sequence"/>
</dbReference>
<keyword evidence="2" id="KW-0472">Membrane</keyword>
<dbReference type="AlphaFoldDB" id="A0A8S2F8Q7"/>
<comment type="caution">
    <text evidence="4">The sequence shown here is derived from an EMBL/GenBank/DDBJ whole genome shotgun (WGS) entry which is preliminary data.</text>
</comment>
<accession>A0A8S2F8Q7</accession>
<dbReference type="EMBL" id="CAJNOK010025707">
    <property type="protein sequence ID" value="CAF1393481.1"/>
    <property type="molecule type" value="Genomic_DNA"/>
</dbReference>
<reference evidence="4" key="1">
    <citation type="submission" date="2021-02" db="EMBL/GenBank/DDBJ databases">
        <authorList>
            <person name="Nowell W R."/>
        </authorList>
    </citation>
    <scope>NUCLEOTIDE SEQUENCE</scope>
</reference>
<feature type="chain" id="PRO_5036273505" evidence="3">
    <location>
        <begin position="18"/>
        <end position="163"/>
    </location>
</feature>
<dbReference type="GO" id="GO:0004222">
    <property type="term" value="F:metalloendopeptidase activity"/>
    <property type="evidence" value="ECO:0007669"/>
    <property type="project" value="TreeGrafter"/>
</dbReference>
<proteinExistence type="predicted"/>
<evidence type="ECO:0000256" key="1">
    <source>
        <dbReference type="SAM" id="MobiDB-lite"/>
    </source>
</evidence>